<keyword evidence="2" id="KW-1185">Reference proteome</keyword>
<organism evidence="1 2">
    <name type="scientific">Asaia siamensis</name>
    <dbReference type="NCBI Taxonomy" id="110479"/>
    <lineage>
        <taxon>Bacteria</taxon>
        <taxon>Pseudomonadati</taxon>
        <taxon>Pseudomonadota</taxon>
        <taxon>Alphaproteobacteria</taxon>
        <taxon>Acetobacterales</taxon>
        <taxon>Acetobacteraceae</taxon>
        <taxon>Asaia</taxon>
    </lineage>
</organism>
<accession>A0ABQ1LYM2</accession>
<dbReference type="RefSeq" id="WP_188426321.1">
    <property type="nucleotide sequence ID" value="NZ_BMCH01000004.1"/>
</dbReference>
<name>A0ABQ1LYM2_9PROT</name>
<dbReference type="Proteomes" id="UP000637769">
    <property type="component" value="Unassembled WGS sequence"/>
</dbReference>
<dbReference type="EMBL" id="BMCH01000004">
    <property type="protein sequence ID" value="GGC31758.1"/>
    <property type="molecule type" value="Genomic_DNA"/>
</dbReference>
<evidence type="ECO:0000313" key="1">
    <source>
        <dbReference type="EMBL" id="GGC31758.1"/>
    </source>
</evidence>
<reference evidence="2" key="1">
    <citation type="journal article" date="2019" name="Int. J. Syst. Evol. Microbiol.">
        <title>The Global Catalogue of Microorganisms (GCM) 10K type strain sequencing project: providing services to taxonomists for standard genome sequencing and annotation.</title>
        <authorList>
            <consortium name="The Broad Institute Genomics Platform"/>
            <consortium name="The Broad Institute Genome Sequencing Center for Infectious Disease"/>
            <person name="Wu L."/>
            <person name="Ma J."/>
        </authorList>
    </citation>
    <scope>NUCLEOTIDE SEQUENCE [LARGE SCALE GENOMIC DNA]</scope>
    <source>
        <strain evidence="2">CCM 7132</strain>
    </source>
</reference>
<protein>
    <submittedName>
        <fullName evidence="1">Uncharacterized protein</fullName>
    </submittedName>
</protein>
<evidence type="ECO:0000313" key="2">
    <source>
        <dbReference type="Proteomes" id="UP000637769"/>
    </source>
</evidence>
<proteinExistence type="predicted"/>
<gene>
    <name evidence="1" type="ORF">GCM10007207_16550</name>
</gene>
<sequence length="147" mass="16338">MMMRSGSFSHDRFLKQKTDRRNHAEGNCWRFLLGATALVLAGLLLSSVPVEAQDLACVSMLKKEERLIHRISQRRHEPRLPPNAPGYPGLAVRFDPLPGFGIMQGALWTPEGGIESDSEVKETLDSLEKQRVTLHDAETSAHCAPAH</sequence>
<comment type="caution">
    <text evidence="1">The sequence shown here is derived from an EMBL/GenBank/DDBJ whole genome shotgun (WGS) entry which is preliminary data.</text>
</comment>